<protein>
    <submittedName>
        <fullName evidence="3">Uncharacterized protein</fullName>
    </submittedName>
</protein>
<comment type="caution">
    <text evidence="3">The sequence shown here is derived from an EMBL/GenBank/DDBJ whole genome shotgun (WGS) entry which is preliminary data.</text>
</comment>
<keyword evidence="2" id="KW-1133">Transmembrane helix</keyword>
<feature type="transmembrane region" description="Helical" evidence="2">
    <location>
        <begin position="21"/>
        <end position="41"/>
    </location>
</feature>
<evidence type="ECO:0000256" key="1">
    <source>
        <dbReference type="SAM" id="MobiDB-lite"/>
    </source>
</evidence>
<accession>A0A1G2N3E3</accession>
<gene>
    <name evidence="3" type="ORF">A3F51_03820</name>
</gene>
<keyword evidence="2" id="KW-0472">Membrane</keyword>
<dbReference type="EMBL" id="MHRT01000001">
    <property type="protein sequence ID" value="OHA29822.1"/>
    <property type="molecule type" value="Genomic_DNA"/>
</dbReference>
<keyword evidence="2" id="KW-0812">Transmembrane</keyword>
<dbReference type="AlphaFoldDB" id="A0A1G2N3E3"/>
<organism evidence="3 4">
    <name type="scientific">Candidatus Taylorbacteria bacterium RIFCSPHIGHO2_12_FULL_45_16</name>
    <dbReference type="NCBI Taxonomy" id="1802315"/>
    <lineage>
        <taxon>Bacteria</taxon>
        <taxon>Candidatus Tayloriibacteriota</taxon>
    </lineage>
</organism>
<evidence type="ECO:0000313" key="3">
    <source>
        <dbReference type="EMBL" id="OHA29822.1"/>
    </source>
</evidence>
<dbReference type="Proteomes" id="UP000178089">
    <property type="component" value="Unassembled WGS sequence"/>
</dbReference>
<feature type="region of interest" description="Disordered" evidence="1">
    <location>
        <begin position="45"/>
        <end position="65"/>
    </location>
</feature>
<proteinExistence type="predicted"/>
<name>A0A1G2N3E3_9BACT</name>
<evidence type="ECO:0000256" key="2">
    <source>
        <dbReference type="SAM" id="Phobius"/>
    </source>
</evidence>
<sequence>MATTPQEFLSNDFSHPHHRKAITAMIVAVIVFGLLVGAYIYSNSTPPPQPTVQRTPQTLALDNPPSNLTQEEIVSRQKTAAQPNPLSKLTPEQVKARQALVENI</sequence>
<reference evidence="3 4" key="1">
    <citation type="journal article" date="2016" name="Nat. Commun.">
        <title>Thousands of microbial genomes shed light on interconnected biogeochemical processes in an aquifer system.</title>
        <authorList>
            <person name="Anantharaman K."/>
            <person name="Brown C.T."/>
            <person name="Hug L.A."/>
            <person name="Sharon I."/>
            <person name="Castelle C.J."/>
            <person name="Probst A.J."/>
            <person name="Thomas B.C."/>
            <person name="Singh A."/>
            <person name="Wilkins M.J."/>
            <person name="Karaoz U."/>
            <person name="Brodie E.L."/>
            <person name="Williams K.H."/>
            <person name="Hubbard S.S."/>
            <person name="Banfield J.F."/>
        </authorList>
    </citation>
    <scope>NUCLEOTIDE SEQUENCE [LARGE SCALE GENOMIC DNA]</scope>
</reference>
<evidence type="ECO:0000313" key="4">
    <source>
        <dbReference type="Proteomes" id="UP000178089"/>
    </source>
</evidence>
<dbReference type="STRING" id="1802315.A3F51_03820"/>